<evidence type="ECO:0000313" key="1">
    <source>
        <dbReference type="EMBL" id="SVD49775.1"/>
    </source>
</evidence>
<dbReference type="AlphaFoldDB" id="A0A382VUR4"/>
<reference evidence="1" key="1">
    <citation type="submission" date="2018-05" db="EMBL/GenBank/DDBJ databases">
        <authorList>
            <person name="Lanie J.A."/>
            <person name="Ng W.-L."/>
            <person name="Kazmierczak K.M."/>
            <person name="Andrzejewski T.M."/>
            <person name="Davidsen T.M."/>
            <person name="Wayne K.J."/>
            <person name="Tettelin H."/>
            <person name="Glass J.I."/>
            <person name="Rusch D."/>
            <person name="Podicherti R."/>
            <person name="Tsui H.-C.T."/>
            <person name="Winkler M.E."/>
        </authorList>
    </citation>
    <scope>NUCLEOTIDE SEQUENCE</scope>
</reference>
<sequence>MPWQLGLIIILMDLIFTIDGAAKVSDWCTFSETTASTVNTY</sequence>
<dbReference type="EMBL" id="UINC01154469">
    <property type="protein sequence ID" value="SVD49775.1"/>
    <property type="molecule type" value="Genomic_DNA"/>
</dbReference>
<name>A0A382VUR4_9ZZZZ</name>
<accession>A0A382VUR4</accession>
<gene>
    <name evidence="1" type="ORF">METZ01_LOCUS402629</name>
</gene>
<protein>
    <submittedName>
        <fullName evidence="1">Uncharacterized protein</fullName>
    </submittedName>
</protein>
<organism evidence="1">
    <name type="scientific">marine metagenome</name>
    <dbReference type="NCBI Taxonomy" id="408172"/>
    <lineage>
        <taxon>unclassified sequences</taxon>
        <taxon>metagenomes</taxon>
        <taxon>ecological metagenomes</taxon>
    </lineage>
</organism>
<proteinExistence type="predicted"/>